<comment type="caution">
    <text evidence="7">The sequence shown here is derived from an EMBL/GenBank/DDBJ whole genome shotgun (WGS) entry which is preliminary data.</text>
</comment>
<dbReference type="PIRSF" id="PIRSF005785">
    <property type="entry name" value="Zn-prot_arch"/>
    <property type="match status" value="1"/>
</dbReference>
<dbReference type="GO" id="GO:0006508">
    <property type="term" value="P:proteolysis"/>
    <property type="evidence" value="ECO:0007669"/>
    <property type="project" value="UniProtKB-KW"/>
</dbReference>
<dbReference type="Pfam" id="PF07998">
    <property type="entry name" value="Peptidase_M54"/>
    <property type="match status" value="1"/>
</dbReference>
<dbReference type="CDD" id="cd11375">
    <property type="entry name" value="Peptidase_M54"/>
    <property type="match status" value="1"/>
</dbReference>
<dbReference type="SUPFAM" id="SSF55486">
    <property type="entry name" value="Metalloproteases ('zincins'), catalytic domain"/>
    <property type="match status" value="1"/>
</dbReference>
<protein>
    <recommendedName>
        <fullName evidence="8">Peptidase zinc-dependent</fullName>
    </recommendedName>
</protein>
<proteinExistence type="predicted"/>
<dbReference type="InterPro" id="IPR012962">
    <property type="entry name" value="Pept_M54_archaemetzincn"/>
</dbReference>
<evidence type="ECO:0008006" key="8">
    <source>
        <dbReference type="Google" id="ProtNLM"/>
    </source>
</evidence>
<evidence type="ECO:0000256" key="5">
    <source>
        <dbReference type="ARBA" id="ARBA00022833"/>
    </source>
</evidence>
<keyword evidence="4" id="KW-0378">Hydrolase</keyword>
<keyword evidence="6" id="KW-0482">Metalloprotease</keyword>
<keyword evidence="5" id="KW-0862">Zinc</keyword>
<evidence type="ECO:0000313" key="7">
    <source>
        <dbReference type="EMBL" id="HGV97966.1"/>
    </source>
</evidence>
<comment type="cofactor">
    <cofactor evidence="1">
        <name>Zn(2+)</name>
        <dbReference type="ChEBI" id="CHEBI:29105"/>
    </cofactor>
</comment>
<name>A0A7C4TCV0_UNCW3</name>
<dbReference type="InterPro" id="IPR024079">
    <property type="entry name" value="MetalloPept_cat_dom_sf"/>
</dbReference>
<evidence type="ECO:0000256" key="4">
    <source>
        <dbReference type="ARBA" id="ARBA00022801"/>
    </source>
</evidence>
<dbReference type="GO" id="GO:0008237">
    <property type="term" value="F:metallopeptidase activity"/>
    <property type="evidence" value="ECO:0007669"/>
    <property type="project" value="UniProtKB-KW"/>
</dbReference>
<evidence type="ECO:0000256" key="2">
    <source>
        <dbReference type="ARBA" id="ARBA00022670"/>
    </source>
</evidence>
<dbReference type="EMBL" id="DTGZ01000126">
    <property type="protein sequence ID" value="HGV97966.1"/>
    <property type="molecule type" value="Genomic_DNA"/>
</dbReference>
<dbReference type="InterPro" id="IPR012091">
    <property type="entry name" value="Pept_M54_archaemetzncn_arc/bac"/>
</dbReference>
<accession>A0A7C4TCV0</accession>
<dbReference type="PANTHER" id="PTHR15910">
    <property type="entry name" value="ARCHAEMETZINCIN"/>
    <property type="match status" value="1"/>
</dbReference>
<sequence>MRKNKLRMICLYQQEGLDFFEIIESALRESLNLSNIVFLKHIKIPSSAFNSLRFQYEGEKIIDKIYTEIPKQCDIGVVIVDADIYAPRMNFIFGLAEPLKKIALVSTYRLKEEDGKLKERLAKEVVHEVCHLLGLGHCDNPNCVMFFSDTIYDTDRKGRDLCEKCRRNLERI</sequence>
<keyword evidence="2" id="KW-0645">Protease</keyword>
<evidence type="ECO:0000256" key="6">
    <source>
        <dbReference type="ARBA" id="ARBA00023049"/>
    </source>
</evidence>
<dbReference type="PANTHER" id="PTHR15910:SF1">
    <property type="entry name" value="ARCHAEMETZINCIN-2"/>
    <property type="match status" value="1"/>
</dbReference>
<evidence type="ECO:0000256" key="3">
    <source>
        <dbReference type="ARBA" id="ARBA00022723"/>
    </source>
</evidence>
<dbReference type="GO" id="GO:0008270">
    <property type="term" value="F:zinc ion binding"/>
    <property type="evidence" value="ECO:0007669"/>
    <property type="project" value="InterPro"/>
</dbReference>
<dbReference type="Gene3D" id="3.40.390.10">
    <property type="entry name" value="Collagenase (Catalytic Domain)"/>
    <property type="match status" value="1"/>
</dbReference>
<evidence type="ECO:0000256" key="1">
    <source>
        <dbReference type="ARBA" id="ARBA00001947"/>
    </source>
</evidence>
<keyword evidence="3" id="KW-0479">Metal-binding</keyword>
<dbReference type="NCBIfam" id="NF033823">
    <property type="entry name" value="archmetzin"/>
    <property type="match status" value="1"/>
</dbReference>
<organism evidence="7">
    <name type="scientific">candidate division WOR-3 bacterium</name>
    <dbReference type="NCBI Taxonomy" id="2052148"/>
    <lineage>
        <taxon>Bacteria</taxon>
        <taxon>Bacteria division WOR-3</taxon>
    </lineage>
</organism>
<dbReference type="AlphaFoldDB" id="A0A7C4TCV0"/>
<gene>
    <name evidence="7" type="ORF">ENV60_06690</name>
</gene>
<reference evidence="7" key="1">
    <citation type="journal article" date="2020" name="mSystems">
        <title>Genome- and Community-Level Interaction Insights into Carbon Utilization and Element Cycling Functions of Hydrothermarchaeota in Hydrothermal Sediment.</title>
        <authorList>
            <person name="Zhou Z."/>
            <person name="Liu Y."/>
            <person name="Xu W."/>
            <person name="Pan J."/>
            <person name="Luo Z.H."/>
            <person name="Li M."/>
        </authorList>
    </citation>
    <scope>NUCLEOTIDE SEQUENCE [LARGE SCALE GENOMIC DNA]</scope>
    <source>
        <strain evidence="7">SpSt-774</strain>
    </source>
</reference>